<protein>
    <submittedName>
        <fullName evidence="2">Uncharacterized protein</fullName>
    </submittedName>
</protein>
<organism evidence="2">
    <name type="scientific">marine sediment metagenome</name>
    <dbReference type="NCBI Taxonomy" id="412755"/>
    <lineage>
        <taxon>unclassified sequences</taxon>
        <taxon>metagenomes</taxon>
        <taxon>ecological metagenomes</taxon>
    </lineage>
</organism>
<sequence>MPIDLSAGEQRQLDVQLEPKDPLTPRPPDERWPEGYATVYGYVTESPYHVPDPGPIEGATVWEGWFGAKTDANGYYILNAVRDMRHLCPDGWEISCNHNNYAQQMKTVFLKAGDIIRLDFVLEPR</sequence>
<gene>
    <name evidence="2" type="ORF">S06H3_39263</name>
</gene>
<proteinExistence type="predicted"/>
<dbReference type="InterPro" id="IPR013784">
    <property type="entry name" value="Carb-bd-like_fold"/>
</dbReference>
<dbReference type="GO" id="GO:0030246">
    <property type="term" value="F:carbohydrate binding"/>
    <property type="evidence" value="ECO:0007669"/>
    <property type="project" value="InterPro"/>
</dbReference>
<evidence type="ECO:0000313" key="2">
    <source>
        <dbReference type="EMBL" id="GAI43188.1"/>
    </source>
</evidence>
<name>X1NHV3_9ZZZZ</name>
<dbReference type="EMBL" id="BARV01024000">
    <property type="protein sequence ID" value="GAI43188.1"/>
    <property type="molecule type" value="Genomic_DNA"/>
</dbReference>
<evidence type="ECO:0000256" key="1">
    <source>
        <dbReference type="SAM" id="MobiDB-lite"/>
    </source>
</evidence>
<dbReference type="Gene3D" id="2.60.40.1120">
    <property type="entry name" value="Carboxypeptidase-like, regulatory domain"/>
    <property type="match status" value="1"/>
</dbReference>
<comment type="caution">
    <text evidence="2">The sequence shown here is derived from an EMBL/GenBank/DDBJ whole genome shotgun (WGS) entry which is preliminary data.</text>
</comment>
<dbReference type="AlphaFoldDB" id="X1NHV3"/>
<reference evidence="2" key="1">
    <citation type="journal article" date="2014" name="Front. Microbiol.">
        <title>High frequency of phylogenetically diverse reductive dehalogenase-homologous genes in deep subseafloor sedimentary metagenomes.</title>
        <authorList>
            <person name="Kawai M."/>
            <person name="Futagami T."/>
            <person name="Toyoda A."/>
            <person name="Takaki Y."/>
            <person name="Nishi S."/>
            <person name="Hori S."/>
            <person name="Arai W."/>
            <person name="Tsubouchi T."/>
            <person name="Morono Y."/>
            <person name="Uchiyama I."/>
            <person name="Ito T."/>
            <person name="Fujiyama A."/>
            <person name="Inagaki F."/>
            <person name="Takami H."/>
        </authorList>
    </citation>
    <scope>NUCLEOTIDE SEQUENCE</scope>
    <source>
        <strain evidence="2">Expedition CK06-06</strain>
    </source>
</reference>
<feature type="compositionally biased region" description="Basic and acidic residues" evidence="1">
    <location>
        <begin position="17"/>
        <end position="30"/>
    </location>
</feature>
<accession>X1NHV3</accession>
<feature type="region of interest" description="Disordered" evidence="1">
    <location>
        <begin position="1"/>
        <end position="30"/>
    </location>
</feature>
<dbReference type="SUPFAM" id="SSF49452">
    <property type="entry name" value="Starch-binding domain-like"/>
    <property type="match status" value="1"/>
</dbReference>